<dbReference type="CDD" id="cd06578">
    <property type="entry name" value="HemD"/>
    <property type="match status" value="1"/>
</dbReference>
<evidence type="ECO:0000256" key="4">
    <source>
        <dbReference type="ARBA" id="ARBA00023239"/>
    </source>
</evidence>
<keyword evidence="5 9" id="KW-0627">Porphyrin biosynthesis</keyword>
<evidence type="ECO:0000256" key="8">
    <source>
        <dbReference type="ARBA" id="ARBA00048617"/>
    </source>
</evidence>
<dbReference type="InterPro" id="IPR036108">
    <property type="entry name" value="4pyrrol_syn_uPrphyn_synt_sf"/>
</dbReference>
<evidence type="ECO:0000256" key="5">
    <source>
        <dbReference type="ARBA" id="ARBA00023244"/>
    </source>
</evidence>
<organism evidence="11 12">
    <name type="scientific">Terricaulis silvestris</name>
    <dbReference type="NCBI Taxonomy" id="2686094"/>
    <lineage>
        <taxon>Bacteria</taxon>
        <taxon>Pseudomonadati</taxon>
        <taxon>Pseudomonadota</taxon>
        <taxon>Alphaproteobacteria</taxon>
        <taxon>Caulobacterales</taxon>
        <taxon>Caulobacteraceae</taxon>
        <taxon>Terricaulis</taxon>
    </lineage>
</organism>
<evidence type="ECO:0000256" key="7">
    <source>
        <dbReference type="ARBA" id="ARBA00040167"/>
    </source>
</evidence>
<evidence type="ECO:0000256" key="6">
    <source>
        <dbReference type="ARBA" id="ARBA00037589"/>
    </source>
</evidence>
<dbReference type="PANTHER" id="PTHR38042:SF1">
    <property type="entry name" value="UROPORPHYRINOGEN-III SYNTHASE, CHLOROPLASTIC"/>
    <property type="match status" value="1"/>
</dbReference>
<name>A0A6I6MTZ9_9CAUL</name>
<comment type="function">
    <text evidence="6 9">Catalyzes cyclization of the linear tetrapyrrole, hydroxymethylbilane, to the macrocyclic uroporphyrinogen III.</text>
</comment>
<feature type="domain" description="Tetrapyrrole biosynthesis uroporphyrinogen III synthase" evidence="10">
    <location>
        <begin position="14"/>
        <end position="218"/>
    </location>
</feature>
<evidence type="ECO:0000256" key="3">
    <source>
        <dbReference type="ARBA" id="ARBA00013109"/>
    </source>
</evidence>
<comment type="similarity">
    <text evidence="2 9">Belongs to the uroporphyrinogen-III synthase family.</text>
</comment>
<dbReference type="EC" id="4.2.1.75" evidence="3 9"/>
<keyword evidence="12" id="KW-1185">Reference proteome</keyword>
<reference evidence="12" key="1">
    <citation type="submission" date="2019-12" db="EMBL/GenBank/DDBJ databases">
        <title>Complete genome of Terracaulis silvestris 0127_4.</title>
        <authorList>
            <person name="Vieira S."/>
            <person name="Riedel T."/>
            <person name="Sproer C."/>
            <person name="Pascual J."/>
            <person name="Boedeker C."/>
            <person name="Overmann J."/>
        </authorList>
    </citation>
    <scope>NUCLEOTIDE SEQUENCE [LARGE SCALE GENOMIC DNA]</scope>
    <source>
        <strain evidence="12">0127_4</strain>
    </source>
</reference>
<dbReference type="GO" id="GO:0006780">
    <property type="term" value="P:uroporphyrinogen III biosynthetic process"/>
    <property type="evidence" value="ECO:0007669"/>
    <property type="project" value="UniProtKB-UniRule"/>
</dbReference>
<proteinExistence type="inferred from homology"/>
<dbReference type="GO" id="GO:0006782">
    <property type="term" value="P:protoporphyrinogen IX biosynthetic process"/>
    <property type="evidence" value="ECO:0007669"/>
    <property type="project" value="UniProtKB-UniRule"/>
</dbReference>
<dbReference type="GO" id="GO:0004852">
    <property type="term" value="F:uroporphyrinogen-III synthase activity"/>
    <property type="evidence" value="ECO:0007669"/>
    <property type="project" value="UniProtKB-UniRule"/>
</dbReference>
<dbReference type="SUPFAM" id="SSF69618">
    <property type="entry name" value="HemD-like"/>
    <property type="match status" value="1"/>
</dbReference>
<evidence type="ECO:0000313" key="12">
    <source>
        <dbReference type="Proteomes" id="UP000431269"/>
    </source>
</evidence>
<evidence type="ECO:0000259" key="10">
    <source>
        <dbReference type="Pfam" id="PF02602"/>
    </source>
</evidence>
<sequence length="224" mass="22992">MRVAITRAAPENARTAERVRARGGEAVLAPLLTIVPCGYDTNTAGAQAIIFTSSNGVRAFPDVRGARNRVVLAVGDVTAEAAREAGFTDVRAADGDVESLAALVHTSLDPAKEKLIHIAGDHVAGDLGGALRAAGFTVERRLAYASVAVSALPAAFNAPLDAVLFHSARAAETFLVLGAPGAVQLTAACFSQTIADAATAAPWKRLIVSPAPRDEALLDALFSG</sequence>
<accession>A0A6I6MTZ9</accession>
<gene>
    <name evidence="11" type="ORF">DSM104635_03721</name>
</gene>
<evidence type="ECO:0000313" key="11">
    <source>
        <dbReference type="EMBL" id="QGZ96858.1"/>
    </source>
</evidence>
<dbReference type="InterPro" id="IPR039793">
    <property type="entry name" value="UROS/Hem4"/>
</dbReference>
<dbReference type="Pfam" id="PF02602">
    <property type="entry name" value="HEM4"/>
    <property type="match status" value="1"/>
</dbReference>
<dbReference type="InterPro" id="IPR003754">
    <property type="entry name" value="4pyrrol_synth_uPrphyn_synth"/>
</dbReference>
<evidence type="ECO:0000256" key="9">
    <source>
        <dbReference type="RuleBase" id="RU366031"/>
    </source>
</evidence>
<dbReference type="Proteomes" id="UP000431269">
    <property type="component" value="Chromosome"/>
</dbReference>
<dbReference type="KEGG" id="tsv:DSM104635_03721"/>
<comment type="pathway">
    <text evidence="1 9">Porphyrin-containing compound metabolism; protoporphyrin-IX biosynthesis; coproporphyrinogen-III from 5-aminolevulinate: step 3/4.</text>
</comment>
<evidence type="ECO:0000256" key="1">
    <source>
        <dbReference type="ARBA" id="ARBA00004772"/>
    </source>
</evidence>
<protein>
    <recommendedName>
        <fullName evidence="7 9">Uroporphyrinogen-III synthase</fullName>
        <ecNumber evidence="3 9">4.2.1.75</ecNumber>
    </recommendedName>
</protein>
<dbReference type="Gene3D" id="3.40.50.10090">
    <property type="match status" value="2"/>
</dbReference>
<evidence type="ECO:0000256" key="2">
    <source>
        <dbReference type="ARBA" id="ARBA00008133"/>
    </source>
</evidence>
<comment type="catalytic activity">
    <reaction evidence="8 9">
        <text>hydroxymethylbilane = uroporphyrinogen III + H2O</text>
        <dbReference type="Rhea" id="RHEA:18965"/>
        <dbReference type="ChEBI" id="CHEBI:15377"/>
        <dbReference type="ChEBI" id="CHEBI:57308"/>
        <dbReference type="ChEBI" id="CHEBI:57845"/>
        <dbReference type="EC" id="4.2.1.75"/>
    </reaction>
</comment>
<keyword evidence="4 9" id="KW-0456">Lyase</keyword>
<dbReference type="UniPathway" id="UPA00251">
    <property type="reaction ID" value="UER00320"/>
</dbReference>
<dbReference type="EMBL" id="CP047045">
    <property type="protein sequence ID" value="QGZ96858.1"/>
    <property type="molecule type" value="Genomic_DNA"/>
</dbReference>
<dbReference type="AlphaFoldDB" id="A0A6I6MTZ9"/>
<dbReference type="PANTHER" id="PTHR38042">
    <property type="entry name" value="UROPORPHYRINOGEN-III SYNTHASE, CHLOROPLASTIC"/>
    <property type="match status" value="1"/>
</dbReference>
<dbReference type="RefSeq" id="WP_158767622.1">
    <property type="nucleotide sequence ID" value="NZ_CP047045.1"/>
</dbReference>